<keyword evidence="2" id="KW-0812">Transmembrane</keyword>
<feature type="region of interest" description="Disordered" evidence="1">
    <location>
        <begin position="159"/>
        <end position="219"/>
    </location>
</feature>
<dbReference type="PROSITE" id="PS51257">
    <property type="entry name" value="PROKAR_LIPOPROTEIN"/>
    <property type="match status" value="1"/>
</dbReference>
<gene>
    <name evidence="3" type="ORF">AVEN_12306_1</name>
</gene>
<reference evidence="3 4" key="1">
    <citation type="journal article" date="2019" name="Sci. Rep.">
        <title>Orb-weaving spider Araneus ventricosus genome elucidates the spidroin gene catalogue.</title>
        <authorList>
            <person name="Kono N."/>
            <person name="Nakamura H."/>
            <person name="Ohtoshi R."/>
            <person name="Moran D.A.P."/>
            <person name="Shinohara A."/>
            <person name="Yoshida Y."/>
            <person name="Fujiwara M."/>
            <person name="Mori M."/>
            <person name="Tomita M."/>
            <person name="Arakawa K."/>
        </authorList>
    </citation>
    <scope>NUCLEOTIDE SEQUENCE [LARGE SCALE GENOMIC DNA]</scope>
</reference>
<feature type="compositionally biased region" description="Polar residues" evidence="1">
    <location>
        <begin position="113"/>
        <end position="123"/>
    </location>
</feature>
<sequence>MNSTKQRKIIDYRISIFDIIGAAILLAILIGCCLCCTKACQRKKRPENRRKRRRQQKNARRKRRRQQRNCPAPHPPPSANPQTRIQIANPLPQQQQTSAPRAPVPPPGYQNALPHQQYPNSSSQPILQFHNQQYPNSLSQPPQTQQFVFAQQQLPHMAAQPGDLYPFPPPPYEPPEQVSTQRQLETRIAIPGLDINQFTRPPPPPYDEELQRSEPFKLN</sequence>
<comment type="caution">
    <text evidence="3">The sequence shown here is derived from an EMBL/GenBank/DDBJ whole genome shotgun (WGS) entry which is preliminary data.</text>
</comment>
<feature type="compositionally biased region" description="Basic residues" evidence="1">
    <location>
        <begin position="44"/>
        <end position="67"/>
    </location>
</feature>
<evidence type="ECO:0000313" key="3">
    <source>
        <dbReference type="EMBL" id="GBM25366.1"/>
    </source>
</evidence>
<dbReference type="AlphaFoldDB" id="A0A4Y2EAJ3"/>
<keyword evidence="2" id="KW-0472">Membrane</keyword>
<dbReference type="Proteomes" id="UP000499080">
    <property type="component" value="Unassembled WGS sequence"/>
</dbReference>
<dbReference type="EMBL" id="BGPR01000536">
    <property type="protein sequence ID" value="GBM25366.1"/>
    <property type="molecule type" value="Genomic_DNA"/>
</dbReference>
<protein>
    <submittedName>
        <fullName evidence="3">Uncharacterized protein</fullName>
    </submittedName>
</protein>
<evidence type="ECO:0000256" key="1">
    <source>
        <dbReference type="SAM" id="MobiDB-lite"/>
    </source>
</evidence>
<evidence type="ECO:0000313" key="4">
    <source>
        <dbReference type="Proteomes" id="UP000499080"/>
    </source>
</evidence>
<accession>A0A4Y2EAJ3</accession>
<organism evidence="3 4">
    <name type="scientific">Araneus ventricosus</name>
    <name type="common">Orbweaver spider</name>
    <name type="synonym">Epeira ventricosa</name>
    <dbReference type="NCBI Taxonomy" id="182803"/>
    <lineage>
        <taxon>Eukaryota</taxon>
        <taxon>Metazoa</taxon>
        <taxon>Ecdysozoa</taxon>
        <taxon>Arthropoda</taxon>
        <taxon>Chelicerata</taxon>
        <taxon>Arachnida</taxon>
        <taxon>Araneae</taxon>
        <taxon>Araneomorphae</taxon>
        <taxon>Entelegynae</taxon>
        <taxon>Araneoidea</taxon>
        <taxon>Araneidae</taxon>
        <taxon>Araneus</taxon>
    </lineage>
</organism>
<dbReference type="OrthoDB" id="10494504at2759"/>
<feature type="transmembrane region" description="Helical" evidence="2">
    <location>
        <begin position="12"/>
        <end position="31"/>
    </location>
</feature>
<proteinExistence type="predicted"/>
<name>A0A4Y2EAJ3_ARAVE</name>
<feature type="compositionally biased region" description="Polar residues" evidence="1">
    <location>
        <begin position="82"/>
        <end position="99"/>
    </location>
</feature>
<feature type="compositionally biased region" description="Basic and acidic residues" evidence="1">
    <location>
        <begin position="209"/>
        <end position="219"/>
    </location>
</feature>
<evidence type="ECO:0000256" key="2">
    <source>
        <dbReference type="SAM" id="Phobius"/>
    </source>
</evidence>
<feature type="region of interest" description="Disordered" evidence="1">
    <location>
        <begin position="44"/>
        <end position="123"/>
    </location>
</feature>
<keyword evidence="4" id="KW-1185">Reference proteome</keyword>
<keyword evidence="2" id="KW-1133">Transmembrane helix</keyword>